<reference evidence="17 18" key="1">
    <citation type="submission" date="2016-10" db="EMBL/GenBank/DDBJ databases">
        <authorList>
            <person name="de Groot N.N."/>
        </authorList>
    </citation>
    <scope>NUCLEOTIDE SEQUENCE [LARGE SCALE GENOMIC DNA]</scope>
    <source>
        <strain evidence="17 18">ATCC BAA-466</strain>
    </source>
</reference>
<dbReference type="OrthoDB" id="9803818at2"/>
<evidence type="ECO:0000256" key="8">
    <source>
        <dbReference type="ARBA" id="ARBA00023027"/>
    </source>
</evidence>
<evidence type="ECO:0000256" key="10">
    <source>
        <dbReference type="ARBA" id="ARBA00055966"/>
    </source>
</evidence>
<name>A0A1G7SHK0_9LACT</name>
<feature type="binding site" description="in other chain" evidence="13">
    <location>
        <position position="174"/>
    </location>
    <ligand>
        <name>deamido-NAD(+)</name>
        <dbReference type="ChEBI" id="CHEBI:58437"/>
        <note>ligand shared between two neighboring subunits</note>
    </ligand>
</feature>
<evidence type="ECO:0000256" key="2">
    <source>
        <dbReference type="ARBA" id="ARBA00011738"/>
    </source>
</evidence>
<evidence type="ECO:0000256" key="7">
    <source>
        <dbReference type="ARBA" id="ARBA00022842"/>
    </source>
</evidence>
<comment type="similarity">
    <text evidence="1 13 14">Belongs to the NAD synthetase family.</text>
</comment>
<feature type="binding site" evidence="13">
    <location>
        <position position="181"/>
    </location>
    <ligand>
        <name>deamido-NAD(+)</name>
        <dbReference type="ChEBI" id="CHEBI:58437"/>
        <note>ligand shared between two neighboring subunits</note>
    </ligand>
</feature>
<comment type="function">
    <text evidence="10 13">Catalyzes the ATP-dependent amidation of deamido-NAD to form NAD. Uses ammonia as a nitrogen source.</text>
</comment>
<dbReference type="AlphaFoldDB" id="A0A1G7SHK0"/>
<keyword evidence="4 13" id="KW-0479">Metal-binding</keyword>
<dbReference type="NCBIfam" id="NF001979">
    <property type="entry name" value="PRK00768.1"/>
    <property type="match status" value="1"/>
</dbReference>
<proteinExistence type="inferred from homology"/>
<evidence type="ECO:0000259" key="16">
    <source>
        <dbReference type="Pfam" id="PF02540"/>
    </source>
</evidence>
<dbReference type="EC" id="6.3.1.5" evidence="11 13"/>
<keyword evidence="7 13" id="KW-0460">Magnesium</keyword>
<evidence type="ECO:0000256" key="15">
    <source>
        <dbReference type="RuleBase" id="RU003812"/>
    </source>
</evidence>
<dbReference type="GO" id="GO:0005524">
    <property type="term" value="F:ATP binding"/>
    <property type="evidence" value="ECO:0007669"/>
    <property type="project" value="UniProtKB-UniRule"/>
</dbReference>
<feature type="binding site" evidence="13">
    <location>
        <position position="53"/>
    </location>
    <ligand>
        <name>Mg(2+)</name>
        <dbReference type="ChEBI" id="CHEBI:18420"/>
    </ligand>
</feature>
<feature type="domain" description="NAD/GMP synthase" evidence="16">
    <location>
        <begin position="24"/>
        <end position="266"/>
    </location>
</feature>
<evidence type="ECO:0000256" key="1">
    <source>
        <dbReference type="ARBA" id="ARBA00005859"/>
    </source>
</evidence>
<evidence type="ECO:0000256" key="4">
    <source>
        <dbReference type="ARBA" id="ARBA00022723"/>
    </source>
</evidence>
<keyword evidence="18" id="KW-1185">Reference proteome</keyword>
<dbReference type="InterPro" id="IPR003694">
    <property type="entry name" value="NAD_synthase"/>
</dbReference>
<dbReference type="HAMAP" id="MF_00193">
    <property type="entry name" value="NadE_ammonia_dep"/>
    <property type="match status" value="1"/>
</dbReference>
<evidence type="ECO:0000313" key="18">
    <source>
        <dbReference type="Proteomes" id="UP000199708"/>
    </source>
</evidence>
<evidence type="ECO:0000256" key="13">
    <source>
        <dbReference type="HAMAP-Rule" id="MF_00193"/>
    </source>
</evidence>
<dbReference type="Gene3D" id="3.40.50.620">
    <property type="entry name" value="HUPs"/>
    <property type="match status" value="1"/>
</dbReference>
<dbReference type="UniPathway" id="UPA00253">
    <property type="reaction ID" value="UER00333"/>
</dbReference>
<feature type="binding site" description="in other chain" evidence="13">
    <location>
        <begin position="261"/>
        <end position="262"/>
    </location>
    <ligand>
        <name>deamido-NAD(+)</name>
        <dbReference type="ChEBI" id="CHEBI:58437"/>
        <note>ligand shared between two neighboring subunits</note>
    </ligand>
</feature>
<keyword evidence="6 13" id="KW-0067">ATP-binding</keyword>
<evidence type="ECO:0000256" key="12">
    <source>
        <dbReference type="ARBA" id="ARBA00070926"/>
    </source>
</evidence>
<keyword evidence="8 13" id="KW-0520">NAD</keyword>
<dbReference type="InterPro" id="IPR022310">
    <property type="entry name" value="NAD/GMP_synthase"/>
</dbReference>
<evidence type="ECO:0000256" key="14">
    <source>
        <dbReference type="RuleBase" id="RU003811"/>
    </source>
</evidence>
<dbReference type="FunFam" id="3.40.50.620:FF:000015">
    <property type="entry name" value="NH(3)-dependent NAD(+) synthetase"/>
    <property type="match status" value="1"/>
</dbReference>
<organism evidence="17 18">
    <name type="scientific">Facklamia miroungae</name>
    <dbReference type="NCBI Taxonomy" id="120956"/>
    <lineage>
        <taxon>Bacteria</taxon>
        <taxon>Bacillati</taxon>
        <taxon>Bacillota</taxon>
        <taxon>Bacilli</taxon>
        <taxon>Lactobacillales</taxon>
        <taxon>Aerococcaceae</taxon>
        <taxon>Facklamia</taxon>
    </lineage>
</organism>
<evidence type="ECO:0000256" key="5">
    <source>
        <dbReference type="ARBA" id="ARBA00022741"/>
    </source>
</evidence>
<dbReference type="GO" id="GO:0046872">
    <property type="term" value="F:metal ion binding"/>
    <property type="evidence" value="ECO:0007669"/>
    <property type="project" value="UniProtKB-KW"/>
</dbReference>
<feature type="binding site" evidence="13">
    <location>
        <position position="166"/>
    </location>
    <ligand>
        <name>Mg(2+)</name>
        <dbReference type="ChEBI" id="CHEBI:18420"/>
    </ligand>
</feature>
<feature type="binding site" evidence="13">
    <location>
        <position position="190"/>
    </location>
    <ligand>
        <name>ATP</name>
        <dbReference type="ChEBI" id="CHEBI:30616"/>
    </ligand>
</feature>
<sequence>MRPLQKEIIENLKVLPHIDPHREIRRSIDFLKDYLQRYPGLKALVLGISGGQDSTLAGKLSQMAITEMREETGDQAYQFIAVRLPFAKQNDEADALKAISYIQPDRVLHLNIEEATEGIVSSLKKESITINDFNKGNIKARQRMIMQYAVASHFSGVVIGTDHAAESVTGFFTKFGDGSADLMPLWRLTKGQGKELLKLLDCPPELYQKVPTADLEEDRPMMPDEQALGVTYQAIDRYLTGESIVDKDAEIIEKWYLASQHKRHLPITIFDHFWR</sequence>
<dbReference type="PANTHER" id="PTHR23090:SF7">
    <property type="entry name" value="NH(3)-DEPENDENT NAD(+) SYNTHETASE"/>
    <property type="match status" value="1"/>
</dbReference>
<dbReference type="GO" id="GO:0005737">
    <property type="term" value="C:cytoplasm"/>
    <property type="evidence" value="ECO:0007669"/>
    <property type="project" value="InterPro"/>
</dbReference>
<evidence type="ECO:0000256" key="3">
    <source>
        <dbReference type="ARBA" id="ARBA00022598"/>
    </source>
</evidence>
<dbReference type="RefSeq" id="WP_090289720.1">
    <property type="nucleotide sequence ID" value="NZ_FNCK01000004.1"/>
</dbReference>
<comment type="subunit">
    <text evidence="2 13">Homodimer.</text>
</comment>
<gene>
    <name evidence="13" type="primary">nadE</name>
    <name evidence="17" type="ORF">SAMN05421791_10426</name>
</gene>
<feature type="binding site" evidence="13">
    <location>
        <begin position="47"/>
        <end position="54"/>
    </location>
    <ligand>
        <name>ATP</name>
        <dbReference type="ChEBI" id="CHEBI:30616"/>
    </ligand>
</feature>
<dbReference type="EMBL" id="FNCK01000004">
    <property type="protein sequence ID" value="SDG22421.1"/>
    <property type="molecule type" value="Genomic_DNA"/>
</dbReference>
<accession>A0A1G7SHK0</accession>
<dbReference type="InterPro" id="IPR014729">
    <property type="entry name" value="Rossmann-like_a/b/a_fold"/>
</dbReference>
<evidence type="ECO:0000256" key="11">
    <source>
        <dbReference type="ARBA" id="ARBA00066987"/>
    </source>
</evidence>
<feature type="binding site" description="in other chain" evidence="13">
    <location>
        <position position="141"/>
    </location>
    <ligand>
        <name>deamido-NAD(+)</name>
        <dbReference type="ChEBI" id="CHEBI:58437"/>
        <note>ligand shared between two neighboring subunits</note>
    </ligand>
</feature>
<dbReference type="CDD" id="cd00553">
    <property type="entry name" value="NAD_synthase"/>
    <property type="match status" value="1"/>
</dbReference>
<dbReference type="PANTHER" id="PTHR23090">
    <property type="entry name" value="NH 3 /GLUTAMINE-DEPENDENT NAD + SYNTHETASE"/>
    <property type="match status" value="1"/>
</dbReference>
<feature type="binding site" evidence="13">
    <location>
        <position position="212"/>
    </location>
    <ligand>
        <name>ATP</name>
        <dbReference type="ChEBI" id="CHEBI:30616"/>
    </ligand>
</feature>
<dbReference type="Pfam" id="PF02540">
    <property type="entry name" value="NAD_synthase"/>
    <property type="match status" value="1"/>
</dbReference>
<feature type="binding site" evidence="13">
    <location>
        <position position="161"/>
    </location>
    <ligand>
        <name>ATP</name>
        <dbReference type="ChEBI" id="CHEBI:30616"/>
    </ligand>
</feature>
<dbReference type="GO" id="GO:0009435">
    <property type="term" value="P:NAD+ biosynthetic process"/>
    <property type="evidence" value="ECO:0007669"/>
    <property type="project" value="UniProtKB-UniRule"/>
</dbReference>
<dbReference type="Proteomes" id="UP000199708">
    <property type="component" value="Unassembled WGS sequence"/>
</dbReference>
<dbReference type="STRING" id="120956.SAMN05421791_10426"/>
<evidence type="ECO:0000313" key="17">
    <source>
        <dbReference type="EMBL" id="SDG22421.1"/>
    </source>
</evidence>
<comment type="pathway">
    <text evidence="13">Cofactor biosynthesis; NAD(+) biosynthesis; NAD(+) from deamido-NAD(+) (ammonia route): step 1/1.</text>
</comment>
<dbReference type="GO" id="GO:0003952">
    <property type="term" value="F:NAD+ synthase (glutamine-hydrolyzing) activity"/>
    <property type="evidence" value="ECO:0007669"/>
    <property type="project" value="InterPro"/>
</dbReference>
<keyword evidence="3 13" id="KW-0436">Ligase</keyword>
<dbReference type="NCBIfam" id="TIGR00552">
    <property type="entry name" value="nadE"/>
    <property type="match status" value="1"/>
</dbReference>
<dbReference type="SUPFAM" id="SSF52402">
    <property type="entry name" value="Adenine nucleotide alpha hydrolases-like"/>
    <property type="match status" value="1"/>
</dbReference>
<dbReference type="GO" id="GO:0008795">
    <property type="term" value="F:NAD+ synthase activity"/>
    <property type="evidence" value="ECO:0007669"/>
    <property type="project" value="UniProtKB-UniRule"/>
</dbReference>
<dbReference type="InterPro" id="IPR022926">
    <property type="entry name" value="NH(3)-dep_NAD(+)_synth"/>
</dbReference>
<comment type="catalytic activity">
    <reaction evidence="9 13 15">
        <text>deamido-NAD(+) + NH4(+) + ATP = AMP + diphosphate + NAD(+) + H(+)</text>
        <dbReference type="Rhea" id="RHEA:21188"/>
        <dbReference type="ChEBI" id="CHEBI:15378"/>
        <dbReference type="ChEBI" id="CHEBI:28938"/>
        <dbReference type="ChEBI" id="CHEBI:30616"/>
        <dbReference type="ChEBI" id="CHEBI:33019"/>
        <dbReference type="ChEBI" id="CHEBI:57540"/>
        <dbReference type="ChEBI" id="CHEBI:58437"/>
        <dbReference type="ChEBI" id="CHEBI:456215"/>
        <dbReference type="EC" id="6.3.1.5"/>
    </reaction>
</comment>
<evidence type="ECO:0000256" key="9">
    <source>
        <dbReference type="ARBA" id="ARBA00051206"/>
    </source>
</evidence>
<dbReference type="GO" id="GO:0004359">
    <property type="term" value="F:glutaminase activity"/>
    <property type="evidence" value="ECO:0007669"/>
    <property type="project" value="InterPro"/>
</dbReference>
<keyword evidence="5 13" id="KW-0547">Nucleotide-binding</keyword>
<evidence type="ECO:0000256" key="6">
    <source>
        <dbReference type="ARBA" id="ARBA00022840"/>
    </source>
</evidence>
<protein>
    <recommendedName>
        <fullName evidence="12 13">NH(3)-dependent NAD(+) synthetase</fullName>
        <ecNumber evidence="11 13">6.3.1.5</ecNumber>
    </recommendedName>
</protein>